<feature type="coiled-coil region" evidence="1">
    <location>
        <begin position="70"/>
        <end position="124"/>
    </location>
</feature>
<keyword evidence="1" id="KW-0175">Coiled coil</keyword>
<protein>
    <submittedName>
        <fullName evidence="4">Uncharacterized protein</fullName>
    </submittedName>
</protein>
<dbReference type="Proteomes" id="UP000823941">
    <property type="component" value="Chromosome 20"/>
</dbReference>
<gene>
    <name evidence="4" type="ORF">JYU34_015175</name>
</gene>
<keyword evidence="3" id="KW-0732">Signal</keyword>
<evidence type="ECO:0000256" key="3">
    <source>
        <dbReference type="SAM" id="SignalP"/>
    </source>
</evidence>
<proteinExistence type="predicted"/>
<feature type="region of interest" description="Disordered" evidence="2">
    <location>
        <begin position="32"/>
        <end position="58"/>
    </location>
</feature>
<evidence type="ECO:0000256" key="1">
    <source>
        <dbReference type="SAM" id="Coils"/>
    </source>
</evidence>
<evidence type="ECO:0000313" key="5">
    <source>
        <dbReference type="Proteomes" id="UP000823941"/>
    </source>
</evidence>
<evidence type="ECO:0000256" key="2">
    <source>
        <dbReference type="SAM" id="MobiDB-lite"/>
    </source>
</evidence>
<feature type="signal peptide" evidence="3">
    <location>
        <begin position="1"/>
        <end position="22"/>
    </location>
</feature>
<keyword evidence="5" id="KW-1185">Reference proteome</keyword>
<feature type="region of interest" description="Disordered" evidence="2">
    <location>
        <begin position="143"/>
        <end position="178"/>
    </location>
</feature>
<dbReference type="EMBL" id="JAHIBW010000020">
    <property type="protein sequence ID" value="KAG7300836.1"/>
    <property type="molecule type" value="Genomic_DNA"/>
</dbReference>
<organism evidence="4 5">
    <name type="scientific">Plutella xylostella</name>
    <name type="common">Diamondback moth</name>
    <name type="synonym">Plutella maculipennis</name>
    <dbReference type="NCBI Taxonomy" id="51655"/>
    <lineage>
        <taxon>Eukaryota</taxon>
        <taxon>Metazoa</taxon>
        <taxon>Ecdysozoa</taxon>
        <taxon>Arthropoda</taxon>
        <taxon>Hexapoda</taxon>
        <taxon>Insecta</taxon>
        <taxon>Pterygota</taxon>
        <taxon>Neoptera</taxon>
        <taxon>Endopterygota</taxon>
        <taxon>Lepidoptera</taxon>
        <taxon>Glossata</taxon>
        <taxon>Ditrysia</taxon>
        <taxon>Yponomeutoidea</taxon>
        <taxon>Plutellidae</taxon>
        <taxon>Plutella</taxon>
    </lineage>
</organism>
<accession>A0ABQ7Q6H4</accession>
<name>A0ABQ7Q6H4_PLUXY</name>
<evidence type="ECO:0000313" key="4">
    <source>
        <dbReference type="EMBL" id="KAG7300836.1"/>
    </source>
</evidence>
<sequence>MANKVVFGLFLMLSRTPPMVETRSAVKRAQQQGCEPAPPNIPTDADEGTRVLVSRRKSSSVQARRKRLDLEAAEQKAKIQLQLIEAAEQKAKIEVAEQRAKIQLELIEKRLQAEYDDLDEEEDNNYSPRSEGRSSGRVERWLDQSHQQTAQPAHDYGTGSGGPCPPPSPAPAAAGSAAAGDNVQLLAAALMNLTTAAATKAVATAFSGAG</sequence>
<feature type="chain" id="PRO_5046418738" evidence="3">
    <location>
        <begin position="23"/>
        <end position="210"/>
    </location>
</feature>
<reference evidence="4 5" key="1">
    <citation type="submission" date="2021-06" db="EMBL/GenBank/DDBJ databases">
        <title>A haploid diamondback moth (Plutella xylostella L.) genome assembly resolves 31 chromosomes and identifies a diamide resistance mutation.</title>
        <authorList>
            <person name="Ward C.M."/>
            <person name="Perry K.D."/>
            <person name="Baker G."/>
            <person name="Powis K."/>
            <person name="Heckel D.G."/>
            <person name="Baxter S.W."/>
        </authorList>
    </citation>
    <scope>NUCLEOTIDE SEQUENCE [LARGE SCALE GENOMIC DNA]</scope>
    <source>
        <strain evidence="4 5">LV</strain>
        <tissue evidence="4">Single pupa</tissue>
    </source>
</reference>
<comment type="caution">
    <text evidence="4">The sequence shown here is derived from an EMBL/GenBank/DDBJ whole genome shotgun (WGS) entry which is preliminary data.</text>
</comment>